<feature type="region of interest" description="Disordered" evidence="1">
    <location>
        <begin position="1"/>
        <end position="40"/>
    </location>
</feature>
<dbReference type="AlphaFoldDB" id="A0A8H4IUG0"/>
<accession>A0A8H4IUG0</accession>
<feature type="compositionally biased region" description="Low complexity" evidence="1">
    <location>
        <begin position="128"/>
        <end position="146"/>
    </location>
</feature>
<comment type="caution">
    <text evidence="2">The sequence shown here is derived from an EMBL/GenBank/DDBJ whole genome shotgun (WGS) entry which is preliminary data.</text>
</comment>
<keyword evidence="3" id="KW-1185">Reference proteome</keyword>
<evidence type="ECO:0000313" key="3">
    <source>
        <dbReference type="Proteomes" id="UP000572817"/>
    </source>
</evidence>
<feature type="compositionally biased region" description="Polar residues" evidence="1">
    <location>
        <begin position="114"/>
        <end position="127"/>
    </location>
</feature>
<feature type="compositionally biased region" description="Basic and acidic residues" evidence="1">
    <location>
        <begin position="70"/>
        <end position="80"/>
    </location>
</feature>
<gene>
    <name evidence="2" type="ORF">GTA08_BOTSDO14145</name>
</gene>
<dbReference type="OrthoDB" id="1939598at2759"/>
<feature type="compositionally biased region" description="Low complexity" evidence="1">
    <location>
        <begin position="91"/>
        <end position="113"/>
    </location>
</feature>
<name>A0A8H4IUG0_9PEZI</name>
<sequence>MSGYAGRRAPNVSQYLQDLNTVPTPQELQQPQQDNFGIDDDLSLFTNTEFFDFDLGTSLPDVSQAPSLDNFDHHAEERAQRRNASIASYGQQQSQSQSQQRSRSSSSSSSSSSKARTWTSTSLHQNGTSTSSPISATSPTASSSAQ</sequence>
<evidence type="ECO:0000256" key="1">
    <source>
        <dbReference type="SAM" id="MobiDB-lite"/>
    </source>
</evidence>
<reference evidence="2" key="1">
    <citation type="submission" date="2020-04" db="EMBL/GenBank/DDBJ databases">
        <title>Genome Assembly and Annotation of Botryosphaeria dothidea sdau 11-99, a Latent Pathogen of Apple Fruit Ring Rot in China.</title>
        <authorList>
            <person name="Yu C."/>
            <person name="Diao Y."/>
            <person name="Lu Q."/>
            <person name="Zhao J."/>
            <person name="Cui S."/>
            <person name="Peng C."/>
            <person name="He B."/>
            <person name="Liu H."/>
        </authorList>
    </citation>
    <scope>NUCLEOTIDE SEQUENCE [LARGE SCALE GENOMIC DNA]</scope>
    <source>
        <strain evidence="2">Sdau11-99</strain>
    </source>
</reference>
<organism evidence="2 3">
    <name type="scientific">Botryosphaeria dothidea</name>
    <dbReference type="NCBI Taxonomy" id="55169"/>
    <lineage>
        <taxon>Eukaryota</taxon>
        <taxon>Fungi</taxon>
        <taxon>Dikarya</taxon>
        <taxon>Ascomycota</taxon>
        <taxon>Pezizomycotina</taxon>
        <taxon>Dothideomycetes</taxon>
        <taxon>Dothideomycetes incertae sedis</taxon>
        <taxon>Botryosphaeriales</taxon>
        <taxon>Botryosphaeriaceae</taxon>
        <taxon>Botryosphaeria</taxon>
    </lineage>
</organism>
<protein>
    <submittedName>
        <fullName evidence="2">Basic-leucine zipper (BZIP) transcription factor</fullName>
    </submittedName>
</protein>
<proteinExistence type="predicted"/>
<dbReference type="Proteomes" id="UP000572817">
    <property type="component" value="Unassembled WGS sequence"/>
</dbReference>
<feature type="compositionally biased region" description="Polar residues" evidence="1">
    <location>
        <begin position="11"/>
        <end position="35"/>
    </location>
</feature>
<dbReference type="EMBL" id="WWBZ02000032">
    <property type="protein sequence ID" value="KAF4307349.1"/>
    <property type="molecule type" value="Genomic_DNA"/>
</dbReference>
<evidence type="ECO:0000313" key="2">
    <source>
        <dbReference type="EMBL" id="KAF4307349.1"/>
    </source>
</evidence>
<feature type="region of interest" description="Disordered" evidence="1">
    <location>
        <begin position="55"/>
        <end position="146"/>
    </location>
</feature>